<evidence type="ECO:0000256" key="5">
    <source>
        <dbReference type="RuleBase" id="RU362057"/>
    </source>
</evidence>
<dbReference type="SUPFAM" id="SSF53756">
    <property type="entry name" value="UDP-Glycosyltransferase/glycogen phosphorylase"/>
    <property type="match status" value="1"/>
</dbReference>
<evidence type="ECO:0000256" key="3">
    <source>
        <dbReference type="ARBA" id="ARBA00022679"/>
    </source>
</evidence>
<dbReference type="EMBL" id="JARAOO010000007">
    <property type="protein sequence ID" value="KAJ7961085.1"/>
    <property type="molecule type" value="Genomic_DNA"/>
</dbReference>
<dbReference type="Pfam" id="PF00201">
    <property type="entry name" value="UDPGT"/>
    <property type="match status" value="1"/>
</dbReference>
<dbReference type="PROSITE" id="PS00375">
    <property type="entry name" value="UDPGT"/>
    <property type="match status" value="1"/>
</dbReference>
<evidence type="ECO:0000313" key="6">
    <source>
        <dbReference type="EMBL" id="KAJ7961085.1"/>
    </source>
</evidence>
<dbReference type="InterPro" id="IPR035595">
    <property type="entry name" value="UDP_glycos_trans_CS"/>
</dbReference>
<dbReference type="Proteomes" id="UP001163823">
    <property type="component" value="Chromosome 7"/>
</dbReference>
<dbReference type="InterPro" id="IPR002213">
    <property type="entry name" value="UDP_glucos_trans"/>
</dbReference>
<evidence type="ECO:0000256" key="1">
    <source>
        <dbReference type="ARBA" id="ARBA00009995"/>
    </source>
</evidence>
<organism evidence="6 7">
    <name type="scientific">Quillaja saponaria</name>
    <name type="common">Soap bark tree</name>
    <dbReference type="NCBI Taxonomy" id="32244"/>
    <lineage>
        <taxon>Eukaryota</taxon>
        <taxon>Viridiplantae</taxon>
        <taxon>Streptophyta</taxon>
        <taxon>Embryophyta</taxon>
        <taxon>Tracheophyta</taxon>
        <taxon>Spermatophyta</taxon>
        <taxon>Magnoliopsida</taxon>
        <taxon>eudicotyledons</taxon>
        <taxon>Gunneridae</taxon>
        <taxon>Pentapetalae</taxon>
        <taxon>rosids</taxon>
        <taxon>fabids</taxon>
        <taxon>Fabales</taxon>
        <taxon>Quillajaceae</taxon>
        <taxon>Quillaja</taxon>
    </lineage>
</organism>
<dbReference type="CDD" id="cd03784">
    <property type="entry name" value="GT1_Gtf-like"/>
    <property type="match status" value="1"/>
</dbReference>
<keyword evidence="7" id="KW-1185">Reference proteome</keyword>
<proteinExistence type="inferred from homology"/>
<dbReference type="AlphaFoldDB" id="A0AAD7LMX0"/>
<dbReference type="Gene3D" id="3.40.50.2000">
    <property type="entry name" value="Glycogen Phosphorylase B"/>
    <property type="match status" value="2"/>
</dbReference>
<protein>
    <recommendedName>
        <fullName evidence="5">Glycosyltransferase</fullName>
        <ecNumber evidence="5">2.4.1.-</ecNumber>
    </recommendedName>
</protein>
<reference evidence="6" key="1">
    <citation type="journal article" date="2023" name="Science">
        <title>Elucidation of the pathway for biosynthesis of saponin adjuvants from the soapbark tree.</title>
        <authorList>
            <person name="Reed J."/>
            <person name="Orme A."/>
            <person name="El-Demerdash A."/>
            <person name="Owen C."/>
            <person name="Martin L.B.B."/>
            <person name="Misra R.C."/>
            <person name="Kikuchi S."/>
            <person name="Rejzek M."/>
            <person name="Martin A.C."/>
            <person name="Harkess A."/>
            <person name="Leebens-Mack J."/>
            <person name="Louveau T."/>
            <person name="Stephenson M.J."/>
            <person name="Osbourn A."/>
        </authorList>
    </citation>
    <scope>NUCLEOTIDE SEQUENCE</scope>
    <source>
        <strain evidence="6">S10</strain>
    </source>
</reference>
<dbReference type="PANTHER" id="PTHR48047">
    <property type="entry name" value="GLYCOSYLTRANSFERASE"/>
    <property type="match status" value="1"/>
</dbReference>
<dbReference type="KEGG" id="qsa:O6P43_016475"/>
<dbReference type="EC" id="2.4.1.-" evidence="5"/>
<name>A0AAD7LMX0_QUISA</name>
<evidence type="ECO:0000313" key="7">
    <source>
        <dbReference type="Proteomes" id="UP001163823"/>
    </source>
</evidence>
<comment type="caution">
    <text evidence="6">The sequence shown here is derived from an EMBL/GenBank/DDBJ whole genome shotgun (WGS) entry which is preliminary data.</text>
</comment>
<evidence type="ECO:0000256" key="2">
    <source>
        <dbReference type="ARBA" id="ARBA00022676"/>
    </source>
</evidence>
<evidence type="ECO:0000256" key="4">
    <source>
        <dbReference type="RuleBase" id="RU003718"/>
    </source>
</evidence>
<sequence>MDSTHLQPATTPLKIHFIPFISPGHIIPLSELARIFASRGEHVTIITTPFNADLLQKSIDEDRDSGEHIGIHTVEWSATELGLPHGIENLSNVTDLETAIKLHRALMLMQKQMEDFMTRNPPDCIIADTFYPWASEFANRMGIPRLIFYPWSTFALCLMESIRSPDSPHRRLSSDSDPFVVPGLPHPIILTRSQLPEHDRKDIADPAAQLMDQHKETEMKSYGIILNNFAEIETEYTEHYKKITGHKVWHIGPAAAIVHRNAKEKAERVFKSDEHDNNLVINWLNSKEPNSVVYVCFGSGCQFPDKQLYEIACGLELSGHQFVWVVRGKDKQIDVNDDGEKTWLPKGFEERMKTENKGLIVRGWAPQVLVLDHPSLGCFLTHCGWNSTIEGITAGVPLITWPVFAEQFYNEKLITQVHGNGVVVGSEEWIMLFTVAKSLVSRDKIENAVRKIMDGGDEAVQIRRRARELGEKAWKAASTGGSSYNNLTAAIEDLKRLREDRSKLKTKTI</sequence>
<gene>
    <name evidence="6" type="ORF">O6P43_016475</name>
</gene>
<keyword evidence="2 4" id="KW-0328">Glycosyltransferase</keyword>
<dbReference type="PANTHER" id="PTHR48047:SF182">
    <property type="entry name" value="GLYCOSYLTRANSFERASE"/>
    <property type="match status" value="1"/>
</dbReference>
<keyword evidence="3 4" id="KW-0808">Transferase</keyword>
<comment type="similarity">
    <text evidence="1 4">Belongs to the UDP-glycosyltransferase family.</text>
</comment>
<accession>A0AAD7LMX0</accession>
<dbReference type="GO" id="GO:0035251">
    <property type="term" value="F:UDP-glucosyltransferase activity"/>
    <property type="evidence" value="ECO:0007669"/>
    <property type="project" value="TreeGrafter"/>
</dbReference>
<dbReference type="FunFam" id="3.40.50.2000:FF:000047">
    <property type="entry name" value="Glycosyltransferase"/>
    <property type="match status" value="1"/>
</dbReference>